<name>A0A1M5YI17_9BACT</name>
<dbReference type="SUPFAM" id="SSF109998">
    <property type="entry name" value="Triger factor/SurA peptide-binding domain-like"/>
    <property type="match status" value="1"/>
</dbReference>
<dbReference type="InterPro" id="IPR005215">
    <property type="entry name" value="Trig_fac"/>
</dbReference>
<evidence type="ECO:0000256" key="6">
    <source>
        <dbReference type="ARBA" id="ARBA00023186"/>
    </source>
</evidence>
<reference evidence="14 15" key="1">
    <citation type="submission" date="2016-11" db="EMBL/GenBank/DDBJ databases">
        <authorList>
            <person name="Jaros S."/>
            <person name="Januszkiewicz K."/>
            <person name="Wedrychowicz H."/>
        </authorList>
    </citation>
    <scope>NUCLEOTIDE SEQUENCE [LARGE SCALE GENOMIC DNA]</scope>
    <source>
        <strain evidence="14 15">DSM 9705</strain>
    </source>
</reference>
<evidence type="ECO:0000256" key="12">
    <source>
        <dbReference type="SAM" id="MobiDB-lite"/>
    </source>
</evidence>
<dbReference type="Gene3D" id="3.10.50.40">
    <property type="match status" value="1"/>
</dbReference>
<dbReference type="GO" id="GO:0051083">
    <property type="term" value="P:'de novo' cotranslational protein folding"/>
    <property type="evidence" value="ECO:0007669"/>
    <property type="project" value="TreeGrafter"/>
</dbReference>
<dbReference type="GO" id="GO:0044183">
    <property type="term" value="F:protein folding chaperone"/>
    <property type="evidence" value="ECO:0007669"/>
    <property type="project" value="TreeGrafter"/>
</dbReference>
<evidence type="ECO:0000256" key="7">
    <source>
        <dbReference type="ARBA" id="ARBA00023235"/>
    </source>
</evidence>
<dbReference type="RefSeq" id="WP_073379013.1">
    <property type="nucleotide sequence ID" value="NZ_FQXS01000038.1"/>
</dbReference>
<comment type="catalytic activity">
    <reaction evidence="1 9 10">
        <text>[protein]-peptidylproline (omega=180) = [protein]-peptidylproline (omega=0)</text>
        <dbReference type="Rhea" id="RHEA:16237"/>
        <dbReference type="Rhea" id="RHEA-COMP:10747"/>
        <dbReference type="Rhea" id="RHEA-COMP:10748"/>
        <dbReference type="ChEBI" id="CHEBI:83833"/>
        <dbReference type="ChEBI" id="CHEBI:83834"/>
        <dbReference type="EC" id="5.2.1.8"/>
    </reaction>
</comment>
<keyword evidence="9 11" id="KW-0131">Cell cycle</keyword>
<keyword evidence="9 11" id="KW-0132">Cell division</keyword>
<comment type="function">
    <text evidence="9">Involved in protein export. Acts as a chaperone by maintaining the newly synthesized protein in an open conformation. Functions as a peptidyl-prolyl cis-trans isomerase.</text>
</comment>
<proteinExistence type="inferred from homology"/>
<evidence type="ECO:0000256" key="3">
    <source>
        <dbReference type="ARBA" id="ARBA00013194"/>
    </source>
</evidence>
<dbReference type="EC" id="5.2.1.8" evidence="3 9"/>
<dbReference type="InterPro" id="IPR001179">
    <property type="entry name" value="PPIase_FKBP_dom"/>
</dbReference>
<dbReference type="InterPro" id="IPR027304">
    <property type="entry name" value="Trigger_fact/SurA_dom_sf"/>
</dbReference>
<dbReference type="GO" id="GO:0003755">
    <property type="term" value="F:peptidyl-prolyl cis-trans isomerase activity"/>
    <property type="evidence" value="ECO:0007669"/>
    <property type="project" value="UniProtKB-UniRule"/>
</dbReference>
<keyword evidence="9" id="KW-0963">Cytoplasm</keyword>
<dbReference type="PIRSF" id="PIRSF003095">
    <property type="entry name" value="Trigger_factor"/>
    <property type="match status" value="1"/>
</dbReference>
<dbReference type="Gene3D" id="3.30.70.1050">
    <property type="entry name" value="Trigger factor ribosome-binding domain"/>
    <property type="match status" value="1"/>
</dbReference>
<evidence type="ECO:0000256" key="1">
    <source>
        <dbReference type="ARBA" id="ARBA00000971"/>
    </source>
</evidence>
<dbReference type="GO" id="GO:0043022">
    <property type="term" value="F:ribosome binding"/>
    <property type="evidence" value="ECO:0007669"/>
    <property type="project" value="TreeGrafter"/>
</dbReference>
<dbReference type="AlphaFoldDB" id="A0A1M5YI17"/>
<dbReference type="InterPro" id="IPR037041">
    <property type="entry name" value="Trigger_fac_C_sf"/>
</dbReference>
<dbReference type="SUPFAM" id="SSF54534">
    <property type="entry name" value="FKBP-like"/>
    <property type="match status" value="1"/>
</dbReference>
<organism evidence="14 15">
    <name type="scientific">Desulfofustis glycolicus DSM 9705</name>
    <dbReference type="NCBI Taxonomy" id="1121409"/>
    <lineage>
        <taxon>Bacteria</taxon>
        <taxon>Pseudomonadati</taxon>
        <taxon>Thermodesulfobacteriota</taxon>
        <taxon>Desulfobulbia</taxon>
        <taxon>Desulfobulbales</taxon>
        <taxon>Desulfocapsaceae</taxon>
        <taxon>Desulfofustis</taxon>
    </lineage>
</organism>
<keyword evidence="7 9" id="KW-0413">Isomerase</keyword>
<dbReference type="Pfam" id="PF00254">
    <property type="entry name" value="FKBP_C"/>
    <property type="match status" value="1"/>
</dbReference>
<dbReference type="GO" id="GO:0043335">
    <property type="term" value="P:protein unfolding"/>
    <property type="evidence" value="ECO:0007669"/>
    <property type="project" value="TreeGrafter"/>
</dbReference>
<dbReference type="GO" id="GO:0051301">
    <property type="term" value="P:cell division"/>
    <property type="evidence" value="ECO:0007669"/>
    <property type="project" value="UniProtKB-KW"/>
</dbReference>
<comment type="similarity">
    <text evidence="2 9 11">Belongs to the FKBP-type PPIase family. Tig subfamily.</text>
</comment>
<keyword evidence="6 9" id="KW-0143">Chaperone</keyword>
<dbReference type="STRING" id="1121409.SAMN02745124_04061"/>
<dbReference type="Pfam" id="PF05697">
    <property type="entry name" value="Trigger_N"/>
    <property type="match status" value="1"/>
</dbReference>
<dbReference type="Pfam" id="PF05698">
    <property type="entry name" value="Trigger_C"/>
    <property type="match status" value="1"/>
</dbReference>
<feature type="domain" description="PPIase FKBP-type" evidence="13">
    <location>
        <begin position="162"/>
        <end position="216"/>
    </location>
</feature>
<dbReference type="InterPro" id="IPR008880">
    <property type="entry name" value="Trigger_fac_C"/>
</dbReference>
<dbReference type="InterPro" id="IPR008881">
    <property type="entry name" value="Trigger_fac_ribosome-bd_bac"/>
</dbReference>
<gene>
    <name evidence="9" type="primary">tig</name>
    <name evidence="14" type="ORF">SAMN02745124_04061</name>
</gene>
<dbReference type="InterPro" id="IPR046357">
    <property type="entry name" value="PPIase_dom_sf"/>
</dbReference>
<comment type="domain">
    <text evidence="9">Consists of 3 domains; the N-terminus binds the ribosome, the middle domain has PPIase activity, while the C-terminus has intrinsic chaperone activity on its own.</text>
</comment>
<dbReference type="GO" id="GO:0005737">
    <property type="term" value="C:cytoplasm"/>
    <property type="evidence" value="ECO:0007669"/>
    <property type="project" value="UniProtKB-SubCell"/>
</dbReference>
<evidence type="ECO:0000256" key="4">
    <source>
        <dbReference type="ARBA" id="ARBA00016902"/>
    </source>
</evidence>
<comment type="subcellular location">
    <subcellularLocation>
        <location evidence="9">Cytoplasm</location>
    </subcellularLocation>
    <text evidence="9">About half TF is bound to the ribosome near the polypeptide exit tunnel while the other half is free in the cytoplasm.</text>
</comment>
<evidence type="ECO:0000256" key="5">
    <source>
        <dbReference type="ARBA" id="ARBA00023110"/>
    </source>
</evidence>
<evidence type="ECO:0000256" key="8">
    <source>
        <dbReference type="ARBA" id="ARBA00029986"/>
    </source>
</evidence>
<keyword evidence="15" id="KW-1185">Reference proteome</keyword>
<feature type="region of interest" description="Disordered" evidence="12">
    <location>
        <begin position="426"/>
        <end position="458"/>
    </location>
</feature>
<dbReference type="Proteomes" id="UP000184139">
    <property type="component" value="Unassembled WGS sequence"/>
</dbReference>
<dbReference type="InterPro" id="IPR036611">
    <property type="entry name" value="Trigger_fac_ribosome-bd_sf"/>
</dbReference>
<dbReference type="PANTHER" id="PTHR30560">
    <property type="entry name" value="TRIGGER FACTOR CHAPERONE AND PEPTIDYL-PROLYL CIS/TRANS ISOMERASE"/>
    <property type="match status" value="1"/>
</dbReference>
<evidence type="ECO:0000313" key="14">
    <source>
        <dbReference type="EMBL" id="SHI11681.1"/>
    </source>
</evidence>
<dbReference type="SUPFAM" id="SSF102735">
    <property type="entry name" value="Trigger factor ribosome-binding domain"/>
    <property type="match status" value="1"/>
</dbReference>
<evidence type="ECO:0000259" key="13">
    <source>
        <dbReference type="PROSITE" id="PS50059"/>
    </source>
</evidence>
<feature type="compositionally biased region" description="Low complexity" evidence="12">
    <location>
        <begin position="441"/>
        <end position="450"/>
    </location>
</feature>
<dbReference type="Gene3D" id="1.10.3120.10">
    <property type="entry name" value="Trigger factor, C-terminal domain"/>
    <property type="match status" value="1"/>
</dbReference>
<dbReference type="NCBIfam" id="TIGR00115">
    <property type="entry name" value="tig"/>
    <property type="match status" value="1"/>
</dbReference>
<sequence>MDVKVEELSTLTRKVTITIPAEEVQGRLDEAYAKLQKESKMKGFRKGKVPRSVIVKSYRAQVQGEVGEKLVQDTYFDIIEKQDFDPVVHPEITDATFNDDGSFTYVAQVDARPVFELNTYKGLEVERPDNTVTDGAVDYELAAMRRQMAVLKSVEDRPVAEGDVVVVDYQGYHKDRAMKQVKSEDLSVDVGSGQLDAEFEKKLVGMKQGEEASYEVDFPESHPNPLLAGRKVNFKVLVKDVKERVLAELDDEFAKDVNEQFTTLDELKNAIRERLQKDKETAAEGDLNDRIMKKLLENHQFEVPERLVRFELDEIIKNTQERLEKNGMSLEAAGISREDLEKTNRPFAVQRVTGDFILKKIAEVEDIKVKDEDLERTFKRIGDQYNMPVSRVKEFFQNRDDLLPLMNEVLNEKILNFLKQEAKLIDPAPKAEQPAEETADQQDQQAAATSEEAKSTEE</sequence>
<dbReference type="GO" id="GO:0015031">
    <property type="term" value="P:protein transport"/>
    <property type="evidence" value="ECO:0007669"/>
    <property type="project" value="UniProtKB-UniRule"/>
</dbReference>
<dbReference type="OrthoDB" id="9767721at2"/>
<dbReference type="EMBL" id="FQXS01000038">
    <property type="protein sequence ID" value="SHI11681.1"/>
    <property type="molecule type" value="Genomic_DNA"/>
</dbReference>
<evidence type="ECO:0000256" key="10">
    <source>
        <dbReference type="PROSITE-ProRule" id="PRU00277"/>
    </source>
</evidence>
<evidence type="ECO:0000313" key="15">
    <source>
        <dbReference type="Proteomes" id="UP000184139"/>
    </source>
</evidence>
<dbReference type="PROSITE" id="PS50059">
    <property type="entry name" value="FKBP_PPIASE"/>
    <property type="match status" value="1"/>
</dbReference>
<dbReference type="PANTHER" id="PTHR30560:SF3">
    <property type="entry name" value="TRIGGER FACTOR-LIKE PROTEIN TIG, CHLOROPLASTIC"/>
    <property type="match status" value="1"/>
</dbReference>
<keyword evidence="5 9" id="KW-0697">Rotamase</keyword>
<evidence type="ECO:0000256" key="2">
    <source>
        <dbReference type="ARBA" id="ARBA00005464"/>
    </source>
</evidence>
<accession>A0A1M5YI17</accession>
<evidence type="ECO:0000256" key="9">
    <source>
        <dbReference type="HAMAP-Rule" id="MF_00303"/>
    </source>
</evidence>
<protein>
    <recommendedName>
        <fullName evidence="4 9">Trigger factor</fullName>
        <shortName evidence="9">TF</shortName>
        <ecNumber evidence="3 9">5.2.1.8</ecNumber>
    </recommendedName>
    <alternativeName>
        <fullName evidence="8 9">PPIase</fullName>
    </alternativeName>
</protein>
<evidence type="ECO:0000256" key="11">
    <source>
        <dbReference type="RuleBase" id="RU003914"/>
    </source>
</evidence>
<dbReference type="HAMAP" id="MF_00303">
    <property type="entry name" value="Trigger_factor_Tig"/>
    <property type="match status" value="1"/>
</dbReference>